<protein>
    <submittedName>
        <fullName evidence="2">UDP-N-acetylenolpyruvoylglucosamine reductase</fullName>
    </submittedName>
</protein>
<feature type="region of interest" description="Disordered" evidence="1">
    <location>
        <begin position="81"/>
        <end position="105"/>
    </location>
</feature>
<dbReference type="Proteomes" id="UP000034107">
    <property type="component" value="Unassembled WGS sequence"/>
</dbReference>
<dbReference type="Gene3D" id="3.30.43.10">
    <property type="entry name" value="Uridine Diphospho-n-acetylenolpyruvylglucosamine Reductase, domain 2"/>
    <property type="match status" value="1"/>
</dbReference>
<dbReference type="SUPFAM" id="SSF56176">
    <property type="entry name" value="FAD-binding/transporter-associated domain-like"/>
    <property type="match status" value="1"/>
</dbReference>
<proteinExistence type="predicted"/>
<name>A0A0G1NNK5_9BACT</name>
<organism evidence="2 3">
    <name type="scientific">Candidatus Nomurabacteria bacterium GW2011_GWA1_46_11</name>
    <dbReference type="NCBI Taxonomy" id="1618732"/>
    <lineage>
        <taxon>Bacteria</taxon>
        <taxon>Candidatus Nomuraibacteriota</taxon>
    </lineage>
</organism>
<evidence type="ECO:0000313" key="3">
    <source>
        <dbReference type="Proteomes" id="UP000034107"/>
    </source>
</evidence>
<dbReference type="PATRIC" id="fig|1618732.3.peg.342"/>
<dbReference type="InterPro" id="IPR036318">
    <property type="entry name" value="FAD-bd_PCMH-like_sf"/>
</dbReference>
<feature type="compositionally biased region" description="Basic and acidic residues" evidence="1">
    <location>
        <begin position="94"/>
        <end position="105"/>
    </location>
</feature>
<sequence length="105" mass="12090">MKIKKNYNLSKLNTFGIQANAKFFAEVNTEAELEELFRSPEFKSNEKVFLGGGSNLLLTRDWPGIAVLNKRLAWDCRFKQTKRDRGSKRKRRERGAPCHGRGDMA</sequence>
<evidence type="ECO:0000256" key="1">
    <source>
        <dbReference type="SAM" id="MobiDB-lite"/>
    </source>
</evidence>
<dbReference type="AlphaFoldDB" id="A0A0G1NNK5"/>
<comment type="caution">
    <text evidence="2">The sequence shown here is derived from an EMBL/GenBank/DDBJ whole genome shotgun (WGS) entry which is preliminary data.</text>
</comment>
<reference evidence="2 3" key="1">
    <citation type="journal article" date="2015" name="Nature">
        <title>rRNA introns, odd ribosomes, and small enigmatic genomes across a large radiation of phyla.</title>
        <authorList>
            <person name="Brown C.T."/>
            <person name="Hug L.A."/>
            <person name="Thomas B.C."/>
            <person name="Sharon I."/>
            <person name="Castelle C.J."/>
            <person name="Singh A."/>
            <person name="Wilkins M.J."/>
            <person name="Williams K.H."/>
            <person name="Banfield J.F."/>
        </authorList>
    </citation>
    <scope>NUCLEOTIDE SEQUENCE [LARGE SCALE GENOMIC DNA]</scope>
</reference>
<dbReference type="GO" id="GO:0050660">
    <property type="term" value="F:flavin adenine dinucleotide binding"/>
    <property type="evidence" value="ECO:0007669"/>
    <property type="project" value="InterPro"/>
</dbReference>
<dbReference type="EMBL" id="LCLS01000007">
    <property type="protein sequence ID" value="KKU22016.1"/>
    <property type="molecule type" value="Genomic_DNA"/>
</dbReference>
<evidence type="ECO:0000313" key="2">
    <source>
        <dbReference type="EMBL" id="KKU22016.1"/>
    </source>
</evidence>
<accession>A0A0G1NNK5</accession>
<dbReference type="InterPro" id="IPR016167">
    <property type="entry name" value="FAD-bd_PCMH_sub1"/>
</dbReference>
<gene>
    <name evidence="2" type="ORF">UX31_C0007G0002</name>
</gene>